<feature type="region of interest" description="Interaction with substrate tRNA" evidence="10">
    <location>
        <begin position="41"/>
        <end position="44"/>
    </location>
</feature>
<dbReference type="Pfam" id="PF01715">
    <property type="entry name" value="IPPT"/>
    <property type="match status" value="1"/>
</dbReference>
<comment type="catalytic activity">
    <reaction evidence="9 10 11">
        <text>adenosine(37) in tRNA + dimethylallyl diphosphate = N(6)-dimethylallyladenosine(37) in tRNA + diphosphate</text>
        <dbReference type="Rhea" id="RHEA:26482"/>
        <dbReference type="Rhea" id="RHEA-COMP:10162"/>
        <dbReference type="Rhea" id="RHEA-COMP:10375"/>
        <dbReference type="ChEBI" id="CHEBI:33019"/>
        <dbReference type="ChEBI" id="CHEBI:57623"/>
        <dbReference type="ChEBI" id="CHEBI:74411"/>
        <dbReference type="ChEBI" id="CHEBI:74415"/>
        <dbReference type="EC" id="2.5.1.75"/>
    </reaction>
</comment>
<comment type="function">
    <text evidence="2 10 12">Catalyzes the transfer of a dimethylallyl group onto the adenine at position 37 in tRNAs that read codons beginning with uridine, leading to the formation of N6-(dimethylallyl)adenosine (i(6)A).</text>
</comment>
<accession>A0A368BX22</accession>
<dbReference type="InterPro" id="IPR027417">
    <property type="entry name" value="P-loop_NTPase"/>
</dbReference>
<feature type="site" description="Interaction with substrate tRNA" evidence="10">
    <location>
        <position position="107"/>
    </location>
</feature>
<evidence type="ECO:0000256" key="13">
    <source>
        <dbReference type="RuleBase" id="RU003785"/>
    </source>
</evidence>
<keyword evidence="5 10" id="KW-0819">tRNA processing</keyword>
<dbReference type="InterPro" id="IPR018022">
    <property type="entry name" value="IPT"/>
</dbReference>
<feature type="binding site" evidence="10">
    <location>
        <begin position="14"/>
        <end position="21"/>
    </location>
    <ligand>
        <name>ATP</name>
        <dbReference type="ChEBI" id="CHEBI:30616"/>
    </ligand>
</feature>
<dbReference type="PANTHER" id="PTHR11088">
    <property type="entry name" value="TRNA DIMETHYLALLYLTRANSFERASE"/>
    <property type="match status" value="1"/>
</dbReference>
<feature type="region of interest" description="Interaction with substrate tRNA" evidence="10">
    <location>
        <begin position="165"/>
        <end position="169"/>
    </location>
</feature>
<gene>
    <name evidence="10 14" type="primary">miaA</name>
    <name evidence="14" type="ORF">DBW96_01945</name>
</gene>
<dbReference type="InterPro" id="IPR039657">
    <property type="entry name" value="Dimethylallyltransferase"/>
</dbReference>
<evidence type="ECO:0000256" key="4">
    <source>
        <dbReference type="ARBA" id="ARBA00022679"/>
    </source>
</evidence>
<dbReference type="GO" id="GO:0006400">
    <property type="term" value="P:tRNA modification"/>
    <property type="evidence" value="ECO:0007669"/>
    <property type="project" value="TreeGrafter"/>
</dbReference>
<feature type="binding site" evidence="10">
    <location>
        <begin position="16"/>
        <end position="21"/>
    </location>
    <ligand>
        <name>substrate</name>
    </ligand>
</feature>
<evidence type="ECO:0000256" key="5">
    <source>
        <dbReference type="ARBA" id="ARBA00022694"/>
    </source>
</evidence>
<dbReference type="NCBIfam" id="TIGR00174">
    <property type="entry name" value="miaA"/>
    <property type="match status" value="1"/>
</dbReference>
<dbReference type="AlphaFoldDB" id="A0A368BX22"/>
<comment type="similarity">
    <text evidence="3 10 13">Belongs to the IPP transferase family.</text>
</comment>
<dbReference type="HAMAP" id="MF_00185">
    <property type="entry name" value="IPP_trans"/>
    <property type="match status" value="1"/>
</dbReference>
<keyword evidence="4 10" id="KW-0808">Transferase</keyword>
<dbReference type="EC" id="2.5.1.75" evidence="10"/>
<dbReference type="PANTHER" id="PTHR11088:SF60">
    <property type="entry name" value="TRNA DIMETHYLALLYLTRANSFERASE"/>
    <property type="match status" value="1"/>
</dbReference>
<comment type="subunit">
    <text evidence="10">Monomer.</text>
</comment>
<evidence type="ECO:0000256" key="3">
    <source>
        <dbReference type="ARBA" id="ARBA00005842"/>
    </source>
</evidence>
<evidence type="ECO:0000256" key="6">
    <source>
        <dbReference type="ARBA" id="ARBA00022741"/>
    </source>
</evidence>
<keyword evidence="8 10" id="KW-0460">Magnesium</keyword>
<feature type="site" description="Interaction with substrate tRNA" evidence="10">
    <location>
        <position position="129"/>
    </location>
</feature>
<evidence type="ECO:0000256" key="12">
    <source>
        <dbReference type="RuleBase" id="RU003784"/>
    </source>
</evidence>
<evidence type="ECO:0000256" key="10">
    <source>
        <dbReference type="HAMAP-Rule" id="MF_00185"/>
    </source>
</evidence>
<comment type="caution">
    <text evidence="10">Lacks conserved residue(s) required for the propagation of feature annotation.</text>
</comment>
<dbReference type="EMBL" id="QOPE01000010">
    <property type="protein sequence ID" value="RCL41880.1"/>
    <property type="molecule type" value="Genomic_DNA"/>
</dbReference>
<sequence>MGNQSKPTAIFLLGPTASGKTRWAFEIIDKFPKTFELISVDSVQVYKGCNVGSGKPDQDTLKKYPHYLIDHCSVSEIYNVAQFINDASILAKKIVDDGKFPLFVGGTMMYFKSLFEGIHSLPNADSALRKKLDAELKKNGPNKLFDQLVKLNPIKAREISPNDKQRLIRAIEIELSQNNQDKGSAKSGIRNEFNIIQIGIFPNQRAELHERIEKRQPSLVNKKLINELDELIMNNNLEKTHPVLKAVNYKQAFMVLDGSLKETEMLEKSIFGTRQLAKRQITWMRSWKDLNFFDLHEQDAASEFIKKGLKL</sequence>
<dbReference type="Gene3D" id="3.40.50.300">
    <property type="entry name" value="P-loop containing nucleotide triphosphate hydrolases"/>
    <property type="match status" value="1"/>
</dbReference>
<dbReference type="SUPFAM" id="SSF52540">
    <property type="entry name" value="P-loop containing nucleoside triphosphate hydrolases"/>
    <property type="match status" value="1"/>
</dbReference>
<evidence type="ECO:0000256" key="1">
    <source>
        <dbReference type="ARBA" id="ARBA00001946"/>
    </source>
</evidence>
<evidence type="ECO:0000313" key="14">
    <source>
        <dbReference type="EMBL" id="RCL41880.1"/>
    </source>
</evidence>
<comment type="caution">
    <text evidence="14">The sequence shown here is derived from an EMBL/GenBank/DDBJ whole genome shotgun (WGS) entry which is preliminary data.</text>
</comment>
<reference evidence="14 15" key="1">
    <citation type="journal article" date="2018" name="Microbiome">
        <title>Fine metagenomic profile of the Mediterranean stratified and mixed water columns revealed by assembly and recruitment.</title>
        <authorList>
            <person name="Haro-Moreno J.M."/>
            <person name="Lopez-Perez M."/>
            <person name="De La Torre J.R."/>
            <person name="Picazo A."/>
            <person name="Camacho A."/>
            <person name="Rodriguez-Valera F."/>
        </authorList>
    </citation>
    <scope>NUCLEOTIDE SEQUENCE [LARGE SCALE GENOMIC DNA]</scope>
    <source>
        <strain evidence="14">MED-G82</strain>
    </source>
</reference>
<dbReference type="GO" id="GO:0005524">
    <property type="term" value="F:ATP binding"/>
    <property type="evidence" value="ECO:0007669"/>
    <property type="project" value="UniProtKB-UniRule"/>
</dbReference>
<evidence type="ECO:0000256" key="8">
    <source>
        <dbReference type="ARBA" id="ARBA00022842"/>
    </source>
</evidence>
<dbReference type="Gene3D" id="1.10.20.140">
    <property type="match status" value="1"/>
</dbReference>
<evidence type="ECO:0000313" key="15">
    <source>
        <dbReference type="Proteomes" id="UP000253307"/>
    </source>
</evidence>
<dbReference type="Proteomes" id="UP000253307">
    <property type="component" value="Unassembled WGS sequence"/>
</dbReference>
<keyword evidence="7 10" id="KW-0067">ATP-binding</keyword>
<proteinExistence type="inferred from homology"/>
<dbReference type="GO" id="GO:0052381">
    <property type="term" value="F:tRNA dimethylallyltransferase activity"/>
    <property type="evidence" value="ECO:0007669"/>
    <property type="project" value="UniProtKB-UniRule"/>
</dbReference>
<evidence type="ECO:0000256" key="2">
    <source>
        <dbReference type="ARBA" id="ARBA00003213"/>
    </source>
</evidence>
<keyword evidence="6 10" id="KW-0547">Nucleotide-binding</keyword>
<organism evidence="14 15">
    <name type="scientific">SAR86 cluster bacterium</name>
    <dbReference type="NCBI Taxonomy" id="2030880"/>
    <lineage>
        <taxon>Bacteria</taxon>
        <taxon>Pseudomonadati</taxon>
        <taxon>Pseudomonadota</taxon>
        <taxon>Gammaproteobacteria</taxon>
        <taxon>SAR86 cluster</taxon>
    </lineage>
</organism>
<evidence type="ECO:0000256" key="11">
    <source>
        <dbReference type="RuleBase" id="RU003783"/>
    </source>
</evidence>
<evidence type="ECO:0000256" key="9">
    <source>
        <dbReference type="ARBA" id="ARBA00049563"/>
    </source>
</evidence>
<comment type="cofactor">
    <cofactor evidence="1 10">
        <name>Mg(2+)</name>
        <dbReference type="ChEBI" id="CHEBI:18420"/>
    </cofactor>
</comment>
<name>A0A368BX22_9GAMM</name>
<protein>
    <recommendedName>
        <fullName evidence="10">tRNA dimethylallyltransferase</fullName>
        <ecNumber evidence="10">2.5.1.75</ecNumber>
    </recommendedName>
    <alternativeName>
        <fullName evidence="10">Dimethylallyl diphosphate:tRNA dimethylallyltransferase</fullName>
        <shortName evidence="10">DMAPP:tRNA dimethylallyltransferase</shortName>
        <shortName evidence="10">DMATase</shortName>
    </alternativeName>
    <alternativeName>
        <fullName evidence="10">Isopentenyl-diphosphate:tRNA isopentenyltransferase</fullName>
        <shortName evidence="10">IPP transferase</shortName>
        <shortName evidence="10">IPPT</shortName>
        <shortName evidence="10">IPTase</shortName>
    </alternativeName>
</protein>
<evidence type="ECO:0000256" key="7">
    <source>
        <dbReference type="ARBA" id="ARBA00022840"/>
    </source>
</evidence>